<accession>A0A118K3E7</accession>
<reference evidence="3 4" key="1">
    <citation type="journal article" date="2016" name="Sci. Rep.">
        <title>The genome sequence of the outbreeding globe artichoke constructed de novo incorporating a phase-aware low-pass sequencing strategy of F1 progeny.</title>
        <authorList>
            <person name="Scaglione D."/>
            <person name="Reyes-Chin-Wo S."/>
            <person name="Acquadro A."/>
            <person name="Froenicke L."/>
            <person name="Portis E."/>
            <person name="Beitel C."/>
            <person name="Tirone M."/>
            <person name="Mauro R."/>
            <person name="Lo Monaco A."/>
            <person name="Mauromicale G."/>
            <person name="Faccioli P."/>
            <person name="Cattivelli L."/>
            <person name="Rieseberg L."/>
            <person name="Michelmore R."/>
            <person name="Lanteri S."/>
        </authorList>
    </citation>
    <scope>NUCLEOTIDE SEQUENCE [LARGE SCALE GENOMIC DNA]</scope>
    <source>
        <strain evidence="3">2C</strain>
    </source>
</reference>
<evidence type="ECO:0000256" key="2">
    <source>
        <dbReference type="SAM" id="SignalP"/>
    </source>
</evidence>
<dbReference type="EMBL" id="LEKV01001861">
    <property type="protein sequence ID" value="KVI05835.1"/>
    <property type="molecule type" value="Genomic_DNA"/>
</dbReference>
<feature type="compositionally biased region" description="Polar residues" evidence="1">
    <location>
        <begin position="103"/>
        <end position="113"/>
    </location>
</feature>
<feature type="compositionally biased region" description="Basic residues" evidence="1">
    <location>
        <begin position="114"/>
        <end position="123"/>
    </location>
</feature>
<dbReference type="Gramene" id="KVI05835">
    <property type="protein sequence ID" value="KVI05835"/>
    <property type="gene ID" value="Ccrd_015858"/>
</dbReference>
<feature type="signal peptide" evidence="2">
    <location>
        <begin position="1"/>
        <end position="22"/>
    </location>
</feature>
<evidence type="ECO:0000256" key="1">
    <source>
        <dbReference type="SAM" id="MobiDB-lite"/>
    </source>
</evidence>
<keyword evidence="4" id="KW-1185">Reference proteome</keyword>
<protein>
    <submittedName>
        <fullName evidence="3">Uncharacterized protein</fullName>
    </submittedName>
</protein>
<dbReference type="STRING" id="59895.A0A118K3E7"/>
<feature type="compositionally biased region" description="Basic and acidic residues" evidence="1">
    <location>
        <begin position="92"/>
        <end position="102"/>
    </location>
</feature>
<feature type="region of interest" description="Disordered" evidence="1">
    <location>
        <begin position="60"/>
        <end position="123"/>
    </location>
</feature>
<feature type="compositionally biased region" description="Basic and acidic residues" evidence="1">
    <location>
        <begin position="74"/>
        <end position="84"/>
    </location>
</feature>
<dbReference type="AlphaFoldDB" id="A0A118K3E7"/>
<evidence type="ECO:0000313" key="4">
    <source>
        <dbReference type="Proteomes" id="UP000243975"/>
    </source>
</evidence>
<dbReference type="PANTHER" id="PTHR35463:SF11">
    <property type="entry name" value="TRANSMEMBRANE PROTEIN"/>
    <property type="match status" value="1"/>
</dbReference>
<evidence type="ECO:0000313" key="3">
    <source>
        <dbReference type="EMBL" id="KVI05835.1"/>
    </source>
</evidence>
<dbReference type="Proteomes" id="UP000243975">
    <property type="component" value="Unassembled WGS sequence"/>
</dbReference>
<gene>
    <name evidence="3" type="ORF">Ccrd_015858</name>
</gene>
<proteinExistence type="predicted"/>
<organism evidence="3 4">
    <name type="scientific">Cynara cardunculus var. scolymus</name>
    <name type="common">Globe artichoke</name>
    <name type="synonym">Cynara scolymus</name>
    <dbReference type="NCBI Taxonomy" id="59895"/>
    <lineage>
        <taxon>Eukaryota</taxon>
        <taxon>Viridiplantae</taxon>
        <taxon>Streptophyta</taxon>
        <taxon>Embryophyta</taxon>
        <taxon>Tracheophyta</taxon>
        <taxon>Spermatophyta</taxon>
        <taxon>Magnoliopsida</taxon>
        <taxon>eudicotyledons</taxon>
        <taxon>Gunneridae</taxon>
        <taxon>Pentapetalae</taxon>
        <taxon>asterids</taxon>
        <taxon>campanulids</taxon>
        <taxon>Asterales</taxon>
        <taxon>Asteraceae</taxon>
        <taxon>Carduoideae</taxon>
        <taxon>Cardueae</taxon>
        <taxon>Carduinae</taxon>
        <taxon>Cynara</taxon>
    </lineage>
</organism>
<sequence>MKNPKSLLFLFLFLFFPSDSLQNVNTEDQQPHPYWLKMKALFNHATSYLFPPNLEGRISNDEPVIESEGGSGSKVKEAVAKSLDKGTATVEESAKSAAEKMHQTAQKLKNAFSSHHHQPPQEL</sequence>
<comment type="caution">
    <text evidence="3">The sequence shown here is derived from an EMBL/GenBank/DDBJ whole genome shotgun (WGS) entry which is preliminary data.</text>
</comment>
<dbReference type="PANTHER" id="PTHR35463">
    <property type="entry name" value="TRANSMEMBRANE PROTEIN"/>
    <property type="match status" value="1"/>
</dbReference>
<name>A0A118K3E7_CYNCS</name>
<dbReference type="OMA" id="TEDQQPH"/>
<keyword evidence="2" id="KW-0732">Signal</keyword>
<feature type="chain" id="PRO_5007159937" evidence="2">
    <location>
        <begin position="23"/>
        <end position="123"/>
    </location>
</feature>